<keyword evidence="3" id="KW-1185">Reference proteome</keyword>
<feature type="transmembrane region" description="Helical" evidence="1">
    <location>
        <begin position="12"/>
        <end position="33"/>
    </location>
</feature>
<evidence type="ECO:0000313" key="2">
    <source>
        <dbReference type="EMBL" id="SCG65503.1"/>
    </source>
</evidence>
<keyword evidence="1" id="KW-0472">Membrane</keyword>
<keyword evidence="1" id="KW-1133">Transmembrane helix</keyword>
<sequence>MSPSRRRRQQAVYVPMWYANFIGLAGLAFVIYLCANQGVGSALFCLFVVVFVFVGLLIHVKH</sequence>
<evidence type="ECO:0000256" key="1">
    <source>
        <dbReference type="SAM" id="Phobius"/>
    </source>
</evidence>
<feature type="transmembrane region" description="Helical" evidence="1">
    <location>
        <begin position="39"/>
        <end position="60"/>
    </location>
</feature>
<dbReference type="Proteomes" id="UP000198217">
    <property type="component" value="Chromosome I"/>
</dbReference>
<gene>
    <name evidence="2" type="ORF">GA0070609_4058</name>
</gene>
<name>A0A1C5J4T5_9ACTN</name>
<protein>
    <submittedName>
        <fullName evidence="2">Uncharacterized protein</fullName>
    </submittedName>
</protein>
<dbReference type="EMBL" id="LT607750">
    <property type="protein sequence ID" value="SCG65503.1"/>
    <property type="molecule type" value="Genomic_DNA"/>
</dbReference>
<reference evidence="2 3" key="1">
    <citation type="submission" date="2016-06" db="EMBL/GenBank/DDBJ databases">
        <authorList>
            <person name="Kjaerup R.B."/>
            <person name="Dalgaard T.S."/>
            <person name="Juul-Madsen H.R."/>
        </authorList>
    </citation>
    <scope>NUCLEOTIDE SEQUENCE [LARGE SCALE GENOMIC DNA]</scope>
    <source>
        <strain evidence="2 3">DSM 43904</strain>
    </source>
</reference>
<evidence type="ECO:0000313" key="3">
    <source>
        <dbReference type="Proteomes" id="UP000198217"/>
    </source>
</evidence>
<dbReference type="AlphaFoldDB" id="A0A1C5J4T5"/>
<keyword evidence="1" id="KW-0812">Transmembrane</keyword>
<organism evidence="2 3">
    <name type="scientific">Micromonospora echinaurantiaca</name>
    <dbReference type="NCBI Taxonomy" id="47857"/>
    <lineage>
        <taxon>Bacteria</taxon>
        <taxon>Bacillati</taxon>
        <taxon>Actinomycetota</taxon>
        <taxon>Actinomycetes</taxon>
        <taxon>Micromonosporales</taxon>
        <taxon>Micromonosporaceae</taxon>
        <taxon>Micromonospora</taxon>
    </lineage>
</organism>
<accession>A0A1C5J4T5</accession>
<proteinExistence type="predicted"/>